<evidence type="ECO:0000256" key="5">
    <source>
        <dbReference type="ARBA" id="ARBA00048108"/>
    </source>
</evidence>
<comment type="catalytic activity">
    <reaction evidence="5">
        <text>diphthine-[translation elongation factor 2] + NH4(+) + ATP = diphthamide-[translation elongation factor 2] + AMP + diphosphate + H(+)</text>
        <dbReference type="Rhea" id="RHEA:19753"/>
        <dbReference type="Rhea" id="RHEA-COMP:10172"/>
        <dbReference type="Rhea" id="RHEA-COMP:10174"/>
        <dbReference type="ChEBI" id="CHEBI:15378"/>
        <dbReference type="ChEBI" id="CHEBI:16692"/>
        <dbReference type="ChEBI" id="CHEBI:28938"/>
        <dbReference type="ChEBI" id="CHEBI:30616"/>
        <dbReference type="ChEBI" id="CHEBI:33019"/>
        <dbReference type="ChEBI" id="CHEBI:82696"/>
        <dbReference type="ChEBI" id="CHEBI:456215"/>
        <dbReference type="EC" id="6.3.1.14"/>
    </reaction>
</comment>
<dbReference type="Gene3D" id="3.90.1490.10">
    <property type="entry name" value="putative n-type atp pyrophosphatase, domain 2"/>
    <property type="match status" value="1"/>
</dbReference>
<dbReference type="EC" id="6.3.1.14" evidence="1"/>
<evidence type="ECO:0000256" key="4">
    <source>
        <dbReference type="ARBA" id="ARBA00031552"/>
    </source>
</evidence>
<dbReference type="InterPro" id="IPR002761">
    <property type="entry name" value="Diphthami_syn_dom"/>
</dbReference>
<evidence type="ECO:0000313" key="8">
    <source>
        <dbReference type="Proteomes" id="UP000054560"/>
    </source>
</evidence>
<evidence type="ECO:0000313" key="7">
    <source>
        <dbReference type="EMBL" id="KNC85387.1"/>
    </source>
</evidence>
<dbReference type="InterPro" id="IPR014729">
    <property type="entry name" value="Rossmann-like_a/b/a_fold"/>
</dbReference>
<evidence type="ECO:0000256" key="1">
    <source>
        <dbReference type="ARBA" id="ARBA00012089"/>
    </source>
</evidence>
<dbReference type="Proteomes" id="UP000054560">
    <property type="component" value="Unassembled WGS sequence"/>
</dbReference>
<dbReference type="Pfam" id="PF01902">
    <property type="entry name" value="Diphthami_syn_2"/>
    <property type="match status" value="1"/>
</dbReference>
<dbReference type="GO" id="GO:0017178">
    <property type="term" value="F:diphthine-ammonia ligase activity"/>
    <property type="evidence" value="ECO:0007669"/>
    <property type="project" value="UniProtKB-EC"/>
</dbReference>
<protein>
    <recommendedName>
        <fullName evidence="2">Diphthine--ammonia ligase</fullName>
        <ecNumber evidence="1">6.3.1.14</ecNumber>
    </recommendedName>
    <alternativeName>
        <fullName evidence="3">Diphthamide synthase</fullName>
    </alternativeName>
    <alternativeName>
        <fullName evidence="4">Diphthamide synthetase</fullName>
    </alternativeName>
</protein>
<reference evidence="7 8" key="1">
    <citation type="submission" date="2011-02" db="EMBL/GenBank/DDBJ databases">
        <title>The Genome Sequence of Sphaeroforma arctica JP610.</title>
        <authorList>
            <consortium name="The Broad Institute Genome Sequencing Platform"/>
            <person name="Russ C."/>
            <person name="Cuomo C."/>
            <person name="Young S.K."/>
            <person name="Zeng Q."/>
            <person name="Gargeya S."/>
            <person name="Alvarado L."/>
            <person name="Berlin A."/>
            <person name="Chapman S.B."/>
            <person name="Chen Z."/>
            <person name="Freedman E."/>
            <person name="Gellesch M."/>
            <person name="Goldberg J."/>
            <person name="Griggs A."/>
            <person name="Gujja S."/>
            <person name="Heilman E."/>
            <person name="Heiman D."/>
            <person name="Howarth C."/>
            <person name="Mehta T."/>
            <person name="Neiman D."/>
            <person name="Pearson M."/>
            <person name="Roberts A."/>
            <person name="Saif S."/>
            <person name="Shea T."/>
            <person name="Shenoy N."/>
            <person name="Sisk P."/>
            <person name="Stolte C."/>
            <person name="Sykes S."/>
            <person name="White J."/>
            <person name="Yandava C."/>
            <person name="Burger G."/>
            <person name="Gray M.W."/>
            <person name="Holland P.W.H."/>
            <person name="King N."/>
            <person name="Lang F.B.F."/>
            <person name="Roger A.J."/>
            <person name="Ruiz-Trillo I."/>
            <person name="Haas B."/>
            <person name="Nusbaum C."/>
            <person name="Birren B."/>
        </authorList>
    </citation>
    <scope>NUCLEOTIDE SEQUENCE [LARGE SCALE GENOMIC DNA]</scope>
    <source>
        <strain evidence="7 8">JP610</strain>
    </source>
</reference>
<dbReference type="GeneID" id="25902925"/>
<dbReference type="OrthoDB" id="686384at2759"/>
<dbReference type="SUPFAM" id="SSF52402">
    <property type="entry name" value="Adenine nucleotide alpha hydrolases-like"/>
    <property type="match status" value="1"/>
</dbReference>
<name>A0A0L0G8M3_9EUKA</name>
<evidence type="ECO:0000256" key="2">
    <source>
        <dbReference type="ARBA" id="ARBA00018426"/>
    </source>
</evidence>
<dbReference type="AlphaFoldDB" id="A0A0L0G8M3"/>
<organism evidence="7 8">
    <name type="scientific">Sphaeroforma arctica JP610</name>
    <dbReference type="NCBI Taxonomy" id="667725"/>
    <lineage>
        <taxon>Eukaryota</taxon>
        <taxon>Ichthyosporea</taxon>
        <taxon>Ichthyophonida</taxon>
        <taxon>Sphaeroforma</taxon>
    </lineage>
</organism>
<dbReference type="CDD" id="cd01994">
    <property type="entry name" value="AANH_PF0828-like"/>
    <property type="match status" value="1"/>
</dbReference>
<feature type="domain" description="Diphthamide synthase" evidence="6">
    <location>
        <begin position="17"/>
        <end position="232"/>
    </location>
</feature>
<evidence type="ECO:0000259" key="6">
    <source>
        <dbReference type="Pfam" id="PF01902"/>
    </source>
</evidence>
<sequence>MTRIVEAQKLNVEARTTAISWTGGKDCNLSLLHAWREPSLRVTALVVFRPEGAVFKAHPLSFMQAQADSLQLPLIHAMLPKDPACYKLAYADTIKKLHADHGIETIVTGDMDLVGDQTRNFITECAEMAEIGVWLPLWQAGRLRCLETLIAEKFEVVFSCVKSPWFDGRWIGRSLSPEIVREMEQMALKPPEGSPDSKPLDLGGERGEYHTMCINGPLYHDRVTTQSTESNELIEQRGQKEGERWWTIGV</sequence>
<proteinExistence type="predicted"/>
<evidence type="ECO:0000256" key="3">
    <source>
        <dbReference type="ARBA" id="ARBA00029814"/>
    </source>
</evidence>
<accession>A0A0L0G8M3</accession>
<dbReference type="eggNOG" id="ENOG502S5R6">
    <property type="taxonomic scope" value="Eukaryota"/>
</dbReference>
<dbReference type="STRING" id="667725.A0A0L0G8M3"/>
<dbReference type="Gene3D" id="3.40.50.620">
    <property type="entry name" value="HUPs"/>
    <property type="match status" value="1"/>
</dbReference>
<gene>
    <name evidence="7" type="ORF">SARC_02421</name>
</gene>
<keyword evidence="8" id="KW-1185">Reference proteome</keyword>
<dbReference type="EMBL" id="KQ241704">
    <property type="protein sequence ID" value="KNC85387.1"/>
    <property type="molecule type" value="Genomic_DNA"/>
</dbReference>
<dbReference type="RefSeq" id="XP_014159289.1">
    <property type="nucleotide sequence ID" value="XM_014303814.1"/>
</dbReference>